<evidence type="ECO:0008006" key="2">
    <source>
        <dbReference type="Google" id="ProtNLM"/>
    </source>
</evidence>
<accession>A0A3B0UAL6</accession>
<dbReference type="AlphaFoldDB" id="A0A3B0UAL6"/>
<feature type="non-terminal residue" evidence="1">
    <location>
        <position position="1"/>
    </location>
</feature>
<organism evidence="1">
    <name type="scientific">hydrothermal vent metagenome</name>
    <dbReference type="NCBI Taxonomy" id="652676"/>
    <lineage>
        <taxon>unclassified sequences</taxon>
        <taxon>metagenomes</taxon>
        <taxon>ecological metagenomes</taxon>
    </lineage>
</organism>
<dbReference type="EMBL" id="UOER01000370">
    <property type="protein sequence ID" value="VAW25343.1"/>
    <property type="molecule type" value="Genomic_DNA"/>
</dbReference>
<gene>
    <name evidence="1" type="ORF">MNBD_BACTEROID04-866</name>
</gene>
<reference evidence="1" key="1">
    <citation type="submission" date="2018-06" db="EMBL/GenBank/DDBJ databases">
        <authorList>
            <person name="Zhirakovskaya E."/>
        </authorList>
    </citation>
    <scope>NUCLEOTIDE SEQUENCE</scope>
</reference>
<name>A0A3B0UAL6_9ZZZZ</name>
<sequence length="25" mass="2826">EKQTVADYVKSKGVEVTDFKRVSLV</sequence>
<evidence type="ECO:0000313" key="1">
    <source>
        <dbReference type="EMBL" id="VAW25343.1"/>
    </source>
</evidence>
<protein>
    <recommendedName>
        <fullName evidence="2">Translation elongation factor Ts</fullName>
    </recommendedName>
</protein>
<proteinExistence type="predicted"/>